<organism evidence="2 3">
    <name type="scientific">Arthrobacter halodurans</name>
    <dbReference type="NCBI Taxonomy" id="516699"/>
    <lineage>
        <taxon>Bacteria</taxon>
        <taxon>Bacillati</taxon>
        <taxon>Actinomycetota</taxon>
        <taxon>Actinomycetes</taxon>
        <taxon>Micrococcales</taxon>
        <taxon>Micrococcaceae</taxon>
        <taxon>Arthrobacter</taxon>
    </lineage>
</organism>
<sequence length="91" mass="9843">MGNLRLWWQIQTDRMGLTDPERPAPTMNPRAAVGFATLFGIVGTSQLAVAVANASTGQAWGLIGLLGAINVLVSAIYLRERRRAKKLAHES</sequence>
<accession>A0ABV4US34</accession>
<keyword evidence="1" id="KW-0812">Transmembrane</keyword>
<dbReference type="RefSeq" id="WP_373972911.1">
    <property type="nucleotide sequence ID" value="NZ_JBHDLJ010000013.1"/>
</dbReference>
<feature type="transmembrane region" description="Helical" evidence="1">
    <location>
        <begin position="58"/>
        <end position="78"/>
    </location>
</feature>
<dbReference type="Proteomes" id="UP001575652">
    <property type="component" value="Unassembled WGS sequence"/>
</dbReference>
<gene>
    <name evidence="2" type="ORF">ACETWP_14195</name>
</gene>
<keyword evidence="1" id="KW-0472">Membrane</keyword>
<reference evidence="2 3" key="1">
    <citation type="submission" date="2024-09" db="EMBL/GenBank/DDBJ databases">
        <authorList>
            <person name="Salinas-Garcia M.A."/>
            <person name="Prieme A."/>
        </authorList>
    </citation>
    <scope>NUCLEOTIDE SEQUENCE [LARGE SCALE GENOMIC DNA]</scope>
    <source>
        <strain evidence="2 3">DSM 21081</strain>
    </source>
</reference>
<dbReference type="EMBL" id="JBHDLJ010000013">
    <property type="protein sequence ID" value="MFB0835738.1"/>
    <property type="molecule type" value="Genomic_DNA"/>
</dbReference>
<evidence type="ECO:0000313" key="3">
    <source>
        <dbReference type="Proteomes" id="UP001575652"/>
    </source>
</evidence>
<keyword evidence="3" id="KW-1185">Reference proteome</keyword>
<proteinExistence type="predicted"/>
<keyword evidence="1" id="KW-1133">Transmembrane helix</keyword>
<comment type="caution">
    <text evidence="2">The sequence shown here is derived from an EMBL/GenBank/DDBJ whole genome shotgun (WGS) entry which is preliminary data.</text>
</comment>
<name>A0ABV4US34_9MICC</name>
<protein>
    <submittedName>
        <fullName evidence="2">Uncharacterized protein</fullName>
    </submittedName>
</protein>
<evidence type="ECO:0000256" key="1">
    <source>
        <dbReference type="SAM" id="Phobius"/>
    </source>
</evidence>
<evidence type="ECO:0000313" key="2">
    <source>
        <dbReference type="EMBL" id="MFB0835738.1"/>
    </source>
</evidence>
<feature type="transmembrane region" description="Helical" evidence="1">
    <location>
        <begin position="31"/>
        <end position="52"/>
    </location>
</feature>